<dbReference type="AlphaFoldDB" id="A0A225EA16"/>
<proteinExistence type="predicted"/>
<evidence type="ECO:0000313" key="1">
    <source>
        <dbReference type="EMBL" id="OWK45405.1"/>
    </source>
</evidence>
<accession>A0A225EA16</accession>
<protein>
    <submittedName>
        <fullName evidence="1">Uncharacterized protein</fullName>
    </submittedName>
</protein>
<evidence type="ECO:0000313" key="2">
    <source>
        <dbReference type="Proteomes" id="UP000214646"/>
    </source>
</evidence>
<dbReference type="RefSeq" id="WP_088253139.1">
    <property type="nucleotide sequence ID" value="NZ_NIDE01000002.1"/>
</dbReference>
<dbReference type="EMBL" id="NIDE01000002">
    <property type="protein sequence ID" value="OWK45405.1"/>
    <property type="molecule type" value="Genomic_DNA"/>
</dbReference>
<name>A0A225EA16_9BACT</name>
<dbReference type="Proteomes" id="UP000214646">
    <property type="component" value="Unassembled WGS sequence"/>
</dbReference>
<keyword evidence="2" id="KW-1185">Reference proteome</keyword>
<gene>
    <name evidence="1" type="ORF">FRUB_01736</name>
</gene>
<sequence length="214" mass="24083">MERAAFADELCRQIVADLRRFREAHPKETVYGYGLLGEPGGEPYLASVVATEEGLQRVAAKYQKLGYRYKGFVEERAATAGELATWLRWANPDDGWYFWGLPDHKRVRAALTALVDAGGLGGEEFEEFCTDVLASLQTVPEWREEMTRGLVVLGFTYGSDPRDFLRTATRANPYPVVRRLWREQWKASELRPRLVPSGARAAELDSAAPDRSGK</sequence>
<dbReference type="OrthoDB" id="3078625at2"/>
<comment type="caution">
    <text evidence="1">The sequence shown here is derived from an EMBL/GenBank/DDBJ whole genome shotgun (WGS) entry which is preliminary data.</text>
</comment>
<reference evidence="2" key="1">
    <citation type="submission" date="2017-06" db="EMBL/GenBank/DDBJ databases">
        <title>Genome analysis of Fimbriiglobus ruber SP5, the first member of the order Planctomycetales with confirmed chitinolytic capability.</title>
        <authorList>
            <person name="Ravin N.V."/>
            <person name="Rakitin A.L."/>
            <person name="Ivanova A.A."/>
            <person name="Beletsky A.V."/>
            <person name="Kulichevskaya I.S."/>
            <person name="Mardanov A.V."/>
            <person name="Dedysh S.N."/>
        </authorList>
    </citation>
    <scope>NUCLEOTIDE SEQUENCE [LARGE SCALE GENOMIC DNA]</scope>
    <source>
        <strain evidence="2">SP5</strain>
    </source>
</reference>
<organism evidence="1 2">
    <name type="scientific">Fimbriiglobus ruber</name>
    <dbReference type="NCBI Taxonomy" id="1908690"/>
    <lineage>
        <taxon>Bacteria</taxon>
        <taxon>Pseudomonadati</taxon>
        <taxon>Planctomycetota</taxon>
        <taxon>Planctomycetia</taxon>
        <taxon>Gemmatales</taxon>
        <taxon>Gemmataceae</taxon>
        <taxon>Fimbriiglobus</taxon>
    </lineage>
</organism>